<dbReference type="EMBL" id="JAPDFR010000004">
    <property type="protein sequence ID" value="KAK0387073.1"/>
    <property type="molecule type" value="Genomic_DNA"/>
</dbReference>
<dbReference type="PANTHER" id="PTHR35332:SF2">
    <property type="entry name" value="REGULATION OF ENOLASE PROTEIN 1"/>
    <property type="match status" value="1"/>
</dbReference>
<name>A0AA39GI35_SARSR</name>
<accession>A0AA39GI35</accession>
<protein>
    <submittedName>
        <fullName evidence="1">Uncharacterized protein</fullName>
    </submittedName>
</protein>
<reference evidence="1" key="1">
    <citation type="submission" date="2022-10" db="EMBL/GenBank/DDBJ databases">
        <title>Determination and structural analysis of whole genome sequence of Sarocladium strictum F4-1.</title>
        <authorList>
            <person name="Hu L."/>
            <person name="Jiang Y."/>
        </authorList>
    </citation>
    <scope>NUCLEOTIDE SEQUENCE</scope>
    <source>
        <strain evidence="1">F4-1</strain>
    </source>
</reference>
<dbReference type="Proteomes" id="UP001175261">
    <property type="component" value="Unassembled WGS sequence"/>
</dbReference>
<dbReference type="AlphaFoldDB" id="A0AA39GI35"/>
<dbReference type="Gene3D" id="2.60.120.200">
    <property type="match status" value="1"/>
</dbReference>
<evidence type="ECO:0000313" key="1">
    <source>
        <dbReference type="EMBL" id="KAK0387073.1"/>
    </source>
</evidence>
<dbReference type="Pfam" id="PF07081">
    <property type="entry name" value="DUF1349"/>
    <property type="match status" value="1"/>
</dbReference>
<comment type="caution">
    <text evidence="1">The sequence shown here is derived from an EMBL/GenBank/DDBJ whole genome shotgun (WGS) entry which is preliminary data.</text>
</comment>
<proteinExistence type="predicted"/>
<gene>
    <name evidence="1" type="ORF">NLU13_5386</name>
</gene>
<evidence type="ECO:0000313" key="2">
    <source>
        <dbReference type="Proteomes" id="UP001175261"/>
    </source>
</evidence>
<dbReference type="PANTHER" id="PTHR35332">
    <property type="entry name" value="REGULATION OF ENOLASE PROTEIN 1"/>
    <property type="match status" value="1"/>
</dbReference>
<sequence length="198" mass="21878">MSDFTLSAQPNTDIWKKPPTTDVFNAPFRPHSKGPLTTFQSASLTFFAPYTTQYDQAGLLLTLTSPSTSAKKWIKTGIEFYNSQPRISTVCCDSWADWSVASLPPSAPAQEIQAGTKGVTIRVDRGQDENGVGFWVYYVPEGANKEEELPLREICWVFGDNGGEGWELEVSAAVARPNKDVKGELQAKFSNFNVNWSS</sequence>
<dbReference type="InterPro" id="IPR009784">
    <property type="entry name" value="DUF1349"/>
</dbReference>
<keyword evidence="2" id="KW-1185">Reference proteome</keyword>
<organism evidence="1 2">
    <name type="scientific">Sarocladium strictum</name>
    <name type="common">Black bundle disease fungus</name>
    <name type="synonym">Acremonium strictum</name>
    <dbReference type="NCBI Taxonomy" id="5046"/>
    <lineage>
        <taxon>Eukaryota</taxon>
        <taxon>Fungi</taxon>
        <taxon>Dikarya</taxon>
        <taxon>Ascomycota</taxon>
        <taxon>Pezizomycotina</taxon>
        <taxon>Sordariomycetes</taxon>
        <taxon>Hypocreomycetidae</taxon>
        <taxon>Hypocreales</taxon>
        <taxon>Sarocladiaceae</taxon>
        <taxon>Sarocladium</taxon>
    </lineage>
</organism>